<keyword evidence="3" id="KW-1185">Reference proteome</keyword>
<evidence type="ECO:0000313" key="3">
    <source>
        <dbReference type="Proteomes" id="UP000292507"/>
    </source>
</evidence>
<dbReference type="Proteomes" id="UP000292507">
    <property type="component" value="Unassembled WGS sequence"/>
</dbReference>
<reference evidence="2 3" key="1">
    <citation type="submission" date="2019-02" db="EMBL/GenBank/DDBJ databases">
        <title>Sequencing the genomes of 1000 actinobacteria strains.</title>
        <authorList>
            <person name="Klenk H.-P."/>
        </authorList>
    </citation>
    <scope>NUCLEOTIDE SEQUENCE [LARGE SCALE GENOMIC DNA]</scope>
    <source>
        <strain evidence="2 3">DSM 44509</strain>
    </source>
</reference>
<dbReference type="GO" id="GO:0044877">
    <property type="term" value="F:protein-containing complex binding"/>
    <property type="evidence" value="ECO:0007669"/>
    <property type="project" value="TreeGrafter"/>
</dbReference>
<dbReference type="OrthoDB" id="9771302at2"/>
<proteinExistence type="predicted"/>
<dbReference type="Pfam" id="PF13460">
    <property type="entry name" value="NAD_binding_10"/>
    <property type="match status" value="1"/>
</dbReference>
<dbReference type="PANTHER" id="PTHR12126">
    <property type="entry name" value="NADH-UBIQUINONE OXIDOREDUCTASE 39 KDA SUBUNIT-RELATED"/>
    <property type="match status" value="1"/>
</dbReference>
<accession>A0A4Q7Y4I5</accession>
<dbReference type="InterPro" id="IPR036291">
    <property type="entry name" value="NAD(P)-bd_dom_sf"/>
</dbReference>
<sequence>MDVLVTGATGRLGRRLVPHLQDAGHRVRQMSRRGTGPGGVRGDLVTGRDLGHALAGAEVVVHAASDPRGNPWEVDVAGTRRLVEAVDRDRLRHLVYVSIVGIDRVPLSYYRAKYAAEQVLLASRLPITLVRITQFHEFADELLGTARRGPLLPVPMGWRVQPVDVDDAAAHLAATASAEPDGGVVEFGGPEEHSVGDLARAWAAVRAPTARVLSTPFPGRLGAALRDGAALPARGGRGRRTWAEYLAGSPSPG</sequence>
<feature type="domain" description="NAD(P)-binding" evidence="1">
    <location>
        <begin position="7"/>
        <end position="137"/>
    </location>
</feature>
<dbReference type="InterPro" id="IPR016040">
    <property type="entry name" value="NAD(P)-bd_dom"/>
</dbReference>
<dbReference type="PANTHER" id="PTHR12126:SF11">
    <property type="entry name" value="NADH DEHYDROGENASE [UBIQUINONE] 1 ALPHA SUBCOMPLEX SUBUNIT 9, MITOCHONDRIAL"/>
    <property type="match status" value="1"/>
</dbReference>
<protein>
    <submittedName>
        <fullName evidence="2">Nucleoside-diphosphate-sugar epimerase</fullName>
    </submittedName>
</protein>
<evidence type="ECO:0000259" key="1">
    <source>
        <dbReference type="Pfam" id="PF13460"/>
    </source>
</evidence>
<comment type="caution">
    <text evidence="2">The sequence shown here is derived from an EMBL/GenBank/DDBJ whole genome shotgun (WGS) entry which is preliminary data.</text>
</comment>
<gene>
    <name evidence="2" type="ORF">BKA19_1184</name>
</gene>
<evidence type="ECO:0000313" key="2">
    <source>
        <dbReference type="EMBL" id="RZU31518.1"/>
    </source>
</evidence>
<dbReference type="SUPFAM" id="SSF51735">
    <property type="entry name" value="NAD(P)-binding Rossmann-fold domains"/>
    <property type="match status" value="1"/>
</dbReference>
<name>A0A4Q7Y4I5_9ACTN</name>
<dbReference type="EMBL" id="SHKV01000001">
    <property type="protein sequence ID" value="RZU31518.1"/>
    <property type="molecule type" value="Genomic_DNA"/>
</dbReference>
<dbReference type="Gene3D" id="3.40.50.720">
    <property type="entry name" value="NAD(P)-binding Rossmann-like Domain"/>
    <property type="match status" value="1"/>
</dbReference>
<dbReference type="RefSeq" id="WP_104528158.1">
    <property type="nucleotide sequence ID" value="NZ_POQT01000010.1"/>
</dbReference>
<dbReference type="AlphaFoldDB" id="A0A4Q7Y4I5"/>
<organism evidence="2 3">
    <name type="scientific">Blastococcus saxobsidens</name>
    <dbReference type="NCBI Taxonomy" id="138336"/>
    <lineage>
        <taxon>Bacteria</taxon>
        <taxon>Bacillati</taxon>
        <taxon>Actinomycetota</taxon>
        <taxon>Actinomycetes</taxon>
        <taxon>Geodermatophilales</taxon>
        <taxon>Geodermatophilaceae</taxon>
        <taxon>Blastococcus</taxon>
    </lineage>
</organism>
<dbReference type="InterPro" id="IPR051207">
    <property type="entry name" value="ComplexI_NDUFA9_subunit"/>
</dbReference>